<proteinExistence type="predicted"/>
<evidence type="ECO:0000313" key="3">
    <source>
        <dbReference type="Proteomes" id="UP001596512"/>
    </source>
</evidence>
<sequence>MSGQAIYENFKNGRGGEGLAEAATLIREASLMYEQHALDIRQLTSKMESYWQGDAAGAAQRGAGPLAVEHELAQPELSTVDDLSNRQVGSYNDAKNRVQPIPDVPEEPSLWDNITSFGGASDTYEQQVQANRNANDNNVQVMQAYESASLYNGDNMPKTYGQMQPDNSQIVIGGDKGGDDGTGDGDGDDGRQQVTRPPGSSGTTQPPSGTTQPPTNPSGYDPTNPSGWQPPPGATSSRSRRPRRRRTRRVGPIRRVGLTRPGAVPAWWAVPAGDAAAGERADRAGWQAAGDAGWASAGWRAGRWARWWSGWASAGWRWSVRARWRVERAARRAWRVRVRAGRRDGHGG</sequence>
<feature type="compositionally biased region" description="Polar residues" evidence="1">
    <location>
        <begin position="161"/>
        <end position="170"/>
    </location>
</feature>
<name>A0ABW2TFZ4_9PSEU</name>
<accession>A0ABW2TFZ4</accession>
<comment type="caution">
    <text evidence="2">The sequence shown here is derived from an EMBL/GenBank/DDBJ whole genome shotgun (WGS) entry which is preliminary data.</text>
</comment>
<reference evidence="3" key="1">
    <citation type="journal article" date="2019" name="Int. J. Syst. Evol. Microbiol.">
        <title>The Global Catalogue of Microorganisms (GCM) 10K type strain sequencing project: providing services to taxonomists for standard genome sequencing and annotation.</title>
        <authorList>
            <consortium name="The Broad Institute Genomics Platform"/>
            <consortium name="The Broad Institute Genome Sequencing Center for Infectious Disease"/>
            <person name="Wu L."/>
            <person name="Ma J."/>
        </authorList>
    </citation>
    <scope>NUCLEOTIDE SEQUENCE [LARGE SCALE GENOMIC DNA]</scope>
    <source>
        <strain evidence="3">JCM 17695</strain>
    </source>
</reference>
<organism evidence="2 3">
    <name type="scientific">Actinokineospora soli</name>
    <dbReference type="NCBI Taxonomy" id="1048753"/>
    <lineage>
        <taxon>Bacteria</taxon>
        <taxon>Bacillati</taxon>
        <taxon>Actinomycetota</taxon>
        <taxon>Actinomycetes</taxon>
        <taxon>Pseudonocardiales</taxon>
        <taxon>Pseudonocardiaceae</taxon>
        <taxon>Actinokineospora</taxon>
    </lineage>
</organism>
<dbReference type="Gene3D" id="1.20.1260.20">
    <property type="entry name" value="PPE superfamily"/>
    <property type="match status" value="1"/>
</dbReference>
<dbReference type="EMBL" id="JBHTEY010000004">
    <property type="protein sequence ID" value="MFC7612630.1"/>
    <property type="molecule type" value="Genomic_DNA"/>
</dbReference>
<feature type="compositionally biased region" description="Low complexity" evidence="1">
    <location>
        <begin position="197"/>
        <end position="219"/>
    </location>
</feature>
<evidence type="ECO:0000256" key="1">
    <source>
        <dbReference type="SAM" id="MobiDB-lite"/>
    </source>
</evidence>
<feature type="compositionally biased region" description="Basic residues" evidence="1">
    <location>
        <begin position="238"/>
        <end position="252"/>
    </location>
</feature>
<dbReference type="SUPFAM" id="SSF140459">
    <property type="entry name" value="PE/PPE dimer-like"/>
    <property type="match status" value="1"/>
</dbReference>
<dbReference type="InterPro" id="IPR038332">
    <property type="entry name" value="PPE_sf"/>
</dbReference>
<dbReference type="Proteomes" id="UP001596512">
    <property type="component" value="Unassembled WGS sequence"/>
</dbReference>
<evidence type="ECO:0008006" key="4">
    <source>
        <dbReference type="Google" id="ProtNLM"/>
    </source>
</evidence>
<keyword evidence="3" id="KW-1185">Reference proteome</keyword>
<evidence type="ECO:0000313" key="2">
    <source>
        <dbReference type="EMBL" id="MFC7612630.1"/>
    </source>
</evidence>
<protein>
    <recommendedName>
        <fullName evidence="4">PPE family protein</fullName>
    </recommendedName>
</protein>
<gene>
    <name evidence="2" type="ORF">ACFQV2_02160</name>
</gene>
<feature type="region of interest" description="Disordered" evidence="1">
    <location>
        <begin position="153"/>
        <end position="255"/>
    </location>
</feature>